<evidence type="ECO:0000256" key="2">
    <source>
        <dbReference type="ARBA" id="ARBA00022801"/>
    </source>
</evidence>
<dbReference type="InterPro" id="IPR011545">
    <property type="entry name" value="DEAD/DEAH_box_helicase_dom"/>
</dbReference>
<dbReference type="CDD" id="cd00268">
    <property type="entry name" value="DEADc"/>
    <property type="match status" value="1"/>
</dbReference>
<dbReference type="PANTHER" id="PTHR47960">
    <property type="entry name" value="DEAD-BOX ATP-DEPENDENT RNA HELICASE 50"/>
    <property type="match status" value="1"/>
</dbReference>
<evidence type="ECO:0000313" key="8">
    <source>
        <dbReference type="EMBL" id="KIY94298.1"/>
    </source>
</evidence>
<evidence type="ECO:0000256" key="4">
    <source>
        <dbReference type="ARBA" id="ARBA00022840"/>
    </source>
</evidence>
<dbReference type="InterPro" id="IPR027417">
    <property type="entry name" value="P-loop_NTPase"/>
</dbReference>
<dbReference type="SMART" id="SM00487">
    <property type="entry name" value="DEXDc"/>
    <property type="match status" value="1"/>
</dbReference>
<evidence type="ECO:0000313" key="9">
    <source>
        <dbReference type="Proteomes" id="UP000054498"/>
    </source>
</evidence>
<dbReference type="RefSeq" id="XP_013893318.1">
    <property type="nucleotide sequence ID" value="XM_014037864.1"/>
</dbReference>
<proteinExistence type="predicted"/>
<feature type="domain" description="DEAD-box RNA helicase Q" evidence="7">
    <location>
        <begin position="66"/>
        <end position="94"/>
    </location>
</feature>
<dbReference type="InterPro" id="IPR014014">
    <property type="entry name" value="RNA_helicase_DEAD_Q_motif"/>
</dbReference>
<dbReference type="Gene3D" id="3.40.50.300">
    <property type="entry name" value="P-loop containing nucleotide triphosphate hydrolases"/>
    <property type="match status" value="1"/>
</dbReference>
<dbReference type="Pfam" id="PF00270">
    <property type="entry name" value="DEAD"/>
    <property type="match status" value="1"/>
</dbReference>
<keyword evidence="4" id="KW-0067">ATP-binding</keyword>
<reference evidence="8 9" key="1">
    <citation type="journal article" date="2013" name="BMC Genomics">
        <title>Reconstruction of the lipid metabolism for the microalga Monoraphidium neglectum from its genome sequence reveals characteristics suitable for biofuel production.</title>
        <authorList>
            <person name="Bogen C."/>
            <person name="Al-Dilaimi A."/>
            <person name="Albersmeier A."/>
            <person name="Wichmann J."/>
            <person name="Grundmann M."/>
            <person name="Rupp O."/>
            <person name="Lauersen K.J."/>
            <person name="Blifernez-Klassen O."/>
            <person name="Kalinowski J."/>
            <person name="Goesmann A."/>
            <person name="Mussgnug J.H."/>
            <person name="Kruse O."/>
        </authorList>
    </citation>
    <scope>NUCLEOTIDE SEQUENCE [LARGE SCALE GENOMIC DNA]</scope>
    <source>
        <strain evidence="8 9">SAG 48.87</strain>
    </source>
</reference>
<dbReference type="STRING" id="145388.A0A0D2KEN1"/>
<evidence type="ECO:0000259" key="7">
    <source>
        <dbReference type="PROSITE" id="PS51195"/>
    </source>
</evidence>
<dbReference type="SUPFAM" id="SSF52540">
    <property type="entry name" value="P-loop containing nucleoside triphosphate hydrolases"/>
    <property type="match status" value="1"/>
</dbReference>
<accession>A0A0D2KEN1</accession>
<dbReference type="PROSITE" id="PS51195">
    <property type="entry name" value="Q_MOTIF"/>
    <property type="match status" value="1"/>
</dbReference>
<name>A0A0D2KEN1_9CHLO</name>
<organism evidence="8 9">
    <name type="scientific">Monoraphidium neglectum</name>
    <dbReference type="NCBI Taxonomy" id="145388"/>
    <lineage>
        <taxon>Eukaryota</taxon>
        <taxon>Viridiplantae</taxon>
        <taxon>Chlorophyta</taxon>
        <taxon>core chlorophytes</taxon>
        <taxon>Chlorophyceae</taxon>
        <taxon>CS clade</taxon>
        <taxon>Sphaeropleales</taxon>
        <taxon>Selenastraceae</taxon>
        <taxon>Monoraphidium</taxon>
    </lineage>
</organism>
<sequence length="247" mass="25806">MILSRGALGLQQASRLCPYGRVQAAVRLLRPWTIDLASRAASGVTPALRAVLVRAAAAAEPVARAANFAELGLGDGLQAGLASNNISQPTEIQAMSVPAILGGGDFLVASHTGSGKTLAYLLPMIEQLKRAEAEGDARRPRRPRMLVLGPTTELVEQLTRVAKSLSHSAKFSSALLSSSGSKSDQKAALAAPLDIVFATPGRLLQHNEEGAVHLGDVKWVVVDEADTMILKVGAGALTAVKRRRAPG</sequence>
<dbReference type="GO" id="GO:0016787">
    <property type="term" value="F:hydrolase activity"/>
    <property type="evidence" value="ECO:0007669"/>
    <property type="project" value="UniProtKB-KW"/>
</dbReference>
<keyword evidence="9" id="KW-1185">Reference proteome</keyword>
<dbReference type="GO" id="GO:0003676">
    <property type="term" value="F:nucleic acid binding"/>
    <property type="evidence" value="ECO:0007669"/>
    <property type="project" value="InterPro"/>
</dbReference>
<dbReference type="GO" id="GO:0003724">
    <property type="term" value="F:RNA helicase activity"/>
    <property type="evidence" value="ECO:0007669"/>
    <property type="project" value="InterPro"/>
</dbReference>
<dbReference type="GeneID" id="25731148"/>
<dbReference type="OrthoDB" id="10256233at2759"/>
<evidence type="ECO:0000256" key="3">
    <source>
        <dbReference type="ARBA" id="ARBA00022806"/>
    </source>
</evidence>
<evidence type="ECO:0000256" key="1">
    <source>
        <dbReference type="ARBA" id="ARBA00022741"/>
    </source>
</evidence>
<feature type="short sequence motif" description="Q motif" evidence="5">
    <location>
        <begin position="66"/>
        <end position="94"/>
    </location>
</feature>
<dbReference type="EMBL" id="KK104185">
    <property type="protein sequence ID" value="KIY94298.1"/>
    <property type="molecule type" value="Genomic_DNA"/>
</dbReference>
<dbReference type="InterPro" id="IPR014001">
    <property type="entry name" value="Helicase_ATP-bd"/>
</dbReference>
<dbReference type="EC" id="3.6.1.-" evidence="8"/>
<dbReference type="PROSITE" id="PS51192">
    <property type="entry name" value="HELICASE_ATP_BIND_1"/>
    <property type="match status" value="1"/>
</dbReference>
<dbReference type="InterPro" id="IPR044742">
    <property type="entry name" value="DEAD/DEAH_RhlB"/>
</dbReference>
<dbReference type="Proteomes" id="UP000054498">
    <property type="component" value="Unassembled WGS sequence"/>
</dbReference>
<feature type="domain" description="Helicase ATP-binding" evidence="6">
    <location>
        <begin position="97"/>
        <end position="247"/>
    </location>
</feature>
<protein>
    <submittedName>
        <fullName evidence="8">DEAD-box ATP-dependent RNA helicase 39</fullName>
        <ecNumber evidence="8">3.6.1.-</ecNumber>
    </submittedName>
</protein>
<evidence type="ECO:0000259" key="6">
    <source>
        <dbReference type="PROSITE" id="PS51192"/>
    </source>
</evidence>
<keyword evidence="1" id="KW-0547">Nucleotide-binding</keyword>
<dbReference type="AlphaFoldDB" id="A0A0D2KEN1"/>
<gene>
    <name evidence="8" type="ORF">MNEG_13663</name>
</gene>
<keyword evidence="3 8" id="KW-0347">Helicase</keyword>
<dbReference type="KEGG" id="mng:MNEG_13663"/>
<dbReference type="GO" id="GO:0005524">
    <property type="term" value="F:ATP binding"/>
    <property type="evidence" value="ECO:0007669"/>
    <property type="project" value="UniProtKB-KW"/>
</dbReference>
<evidence type="ECO:0000256" key="5">
    <source>
        <dbReference type="PROSITE-ProRule" id="PRU00552"/>
    </source>
</evidence>
<keyword evidence="2 8" id="KW-0378">Hydrolase</keyword>